<dbReference type="Gene3D" id="3.30.70.1820">
    <property type="entry name" value="L1 transposable element, RRM domain"/>
    <property type="match status" value="1"/>
</dbReference>
<dbReference type="AlphaFoldDB" id="A0AAV7N135"/>
<organism evidence="1 2">
    <name type="scientific">Pleurodeles waltl</name>
    <name type="common">Iberian ribbed newt</name>
    <dbReference type="NCBI Taxonomy" id="8319"/>
    <lineage>
        <taxon>Eukaryota</taxon>
        <taxon>Metazoa</taxon>
        <taxon>Chordata</taxon>
        <taxon>Craniata</taxon>
        <taxon>Vertebrata</taxon>
        <taxon>Euteleostomi</taxon>
        <taxon>Amphibia</taxon>
        <taxon>Batrachia</taxon>
        <taxon>Caudata</taxon>
        <taxon>Salamandroidea</taxon>
        <taxon>Salamandridae</taxon>
        <taxon>Pleurodelinae</taxon>
        <taxon>Pleurodeles</taxon>
    </lineage>
</organism>
<name>A0AAV7N135_PLEWA</name>
<evidence type="ECO:0000313" key="1">
    <source>
        <dbReference type="EMBL" id="KAJ1108379.1"/>
    </source>
</evidence>
<accession>A0AAV7N135</accession>
<proteinExistence type="predicted"/>
<dbReference type="Proteomes" id="UP001066276">
    <property type="component" value="Chromosome 9"/>
</dbReference>
<protein>
    <submittedName>
        <fullName evidence="1">Uncharacterized protein</fullName>
    </submittedName>
</protein>
<evidence type="ECO:0000313" key="2">
    <source>
        <dbReference type="Proteomes" id="UP001066276"/>
    </source>
</evidence>
<sequence>MVALEVKDDKRSEEIKWLHQDIIWVQEQQIDLQSQAEDLENRSRWNNICIPGVPTASMGYNLGEYVDALFRHMPVDPGNMELKLDLLHHGSGHQPASGPPVDILVCVHDFEIKESILLKALDQHPLHFLGHMPMLYQDLVAIILQKTRNFKPVTAPLKKKRSHICGATPFGSSSDLMENSSRSGRSLTHAVGAVHKIDYHINGCVERSPTVT</sequence>
<gene>
    <name evidence="1" type="ORF">NDU88_005755</name>
</gene>
<dbReference type="EMBL" id="JANPWB010000013">
    <property type="protein sequence ID" value="KAJ1108379.1"/>
    <property type="molecule type" value="Genomic_DNA"/>
</dbReference>
<comment type="caution">
    <text evidence="1">The sequence shown here is derived from an EMBL/GenBank/DDBJ whole genome shotgun (WGS) entry which is preliminary data.</text>
</comment>
<keyword evidence="2" id="KW-1185">Reference proteome</keyword>
<reference evidence="1" key="1">
    <citation type="journal article" date="2022" name="bioRxiv">
        <title>Sequencing and chromosome-scale assembly of the giantPleurodeles waltlgenome.</title>
        <authorList>
            <person name="Brown T."/>
            <person name="Elewa A."/>
            <person name="Iarovenko S."/>
            <person name="Subramanian E."/>
            <person name="Araus A.J."/>
            <person name="Petzold A."/>
            <person name="Susuki M."/>
            <person name="Suzuki K.-i.T."/>
            <person name="Hayashi T."/>
            <person name="Toyoda A."/>
            <person name="Oliveira C."/>
            <person name="Osipova E."/>
            <person name="Leigh N.D."/>
            <person name="Simon A."/>
            <person name="Yun M.H."/>
        </authorList>
    </citation>
    <scope>NUCLEOTIDE SEQUENCE</scope>
    <source>
        <strain evidence="1">20211129_DDA</strain>
        <tissue evidence="1">Liver</tissue>
    </source>
</reference>